<evidence type="ECO:0000259" key="1">
    <source>
        <dbReference type="Pfam" id="PF00650"/>
    </source>
</evidence>
<dbReference type="Gene3D" id="3.40.525.10">
    <property type="entry name" value="CRAL-TRIO lipid binding domain"/>
    <property type="match status" value="1"/>
</dbReference>
<organism evidence="2 3">
    <name type="scientific">Acer saccharum</name>
    <name type="common">Sugar maple</name>
    <dbReference type="NCBI Taxonomy" id="4024"/>
    <lineage>
        <taxon>Eukaryota</taxon>
        <taxon>Viridiplantae</taxon>
        <taxon>Streptophyta</taxon>
        <taxon>Embryophyta</taxon>
        <taxon>Tracheophyta</taxon>
        <taxon>Spermatophyta</taxon>
        <taxon>Magnoliopsida</taxon>
        <taxon>eudicotyledons</taxon>
        <taxon>Gunneridae</taxon>
        <taxon>Pentapetalae</taxon>
        <taxon>rosids</taxon>
        <taxon>malvids</taxon>
        <taxon>Sapindales</taxon>
        <taxon>Sapindaceae</taxon>
        <taxon>Hippocastanoideae</taxon>
        <taxon>Acereae</taxon>
        <taxon>Acer</taxon>
    </lineage>
</organism>
<evidence type="ECO:0000313" key="3">
    <source>
        <dbReference type="Proteomes" id="UP001168877"/>
    </source>
</evidence>
<dbReference type="Pfam" id="PF00650">
    <property type="entry name" value="CRAL_TRIO"/>
    <property type="match status" value="1"/>
</dbReference>
<reference evidence="2" key="1">
    <citation type="journal article" date="2022" name="Plant J.">
        <title>Strategies of tolerance reflected in two North American maple genomes.</title>
        <authorList>
            <person name="McEvoy S.L."/>
            <person name="Sezen U.U."/>
            <person name="Trouern-Trend A."/>
            <person name="McMahon S.M."/>
            <person name="Schaberg P.G."/>
            <person name="Yang J."/>
            <person name="Wegrzyn J.L."/>
            <person name="Swenson N.G."/>
        </authorList>
    </citation>
    <scope>NUCLEOTIDE SEQUENCE</scope>
    <source>
        <strain evidence="2">NS2018</strain>
    </source>
</reference>
<dbReference type="Proteomes" id="UP001168877">
    <property type="component" value="Unassembled WGS sequence"/>
</dbReference>
<sequence>MIYEGNRLLCGLPLPKSCDATESPSSIPGASTEDGEDSNFMDMDIFYISFTISYALMGARVEKILDMASNKNSVPVSRVEHGVLHLVDAENPHITVLVDCEGLSPLRIPMQLLRSCSSRLQDHFPNRLGCLLVIRLPPVVRVISLTFTQTLPAYLGGNCTCTKCSKISIQDKRPHTNETNRIQPYADVGDDEDLPSPCFVHQDDTDMDTSCHKVFRTAVIGNLMVWALIAGMVDPESCPF</sequence>
<protein>
    <recommendedName>
        <fullName evidence="1">CRAL-TRIO domain-containing protein</fullName>
    </recommendedName>
</protein>
<dbReference type="PANTHER" id="PTHR47041">
    <property type="entry name" value="SEC14 CYTOSOLIC FACTOR FAMILY PROTEIN / PHOSPHOGLYCERIDE TRANSFER FAMILY PROTEIN"/>
    <property type="match status" value="1"/>
</dbReference>
<dbReference type="InterPro" id="IPR036865">
    <property type="entry name" value="CRAL-TRIO_dom_sf"/>
</dbReference>
<reference evidence="2" key="2">
    <citation type="submission" date="2023-06" db="EMBL/GenBank/DDBJ databases">
        <authorList>
            <person name="Swenson N.G."/>
            <person name="Wegrzyn J.L."/>
            <person name="Mcevoy S.L."/>
        </authorList>
    </citation>
    <scope>NUCLEOTIDE SEQUENCE</scope>
    <source>
        <strain evidence="2">NS2018</strain>
        <tissue evidence="2">Leaf</tissue>
    </source>
</reference>
<feature type="domain" description="CRAL-TRIO" evidence="1">
    <location>
        <begin position="82"/>
        <end position="164"/>
    </location>
</feature>
<name>A0AA39RC71_ACESA</name>
<evidence type="ECO:0000313" key="2">
    <source>
        <dbReference type="EMBL" id="KAK0570652.1"/>
    </source>
</evidence>
<dbReference type="AlphaFoldDB" id="A0AA39RC71"/>
<dbReference type="SUPFAM" id="SSF52087">
    <property type="entry name" value="CRAL/TRIO domain"/>
    <property type="match status" value="1"/>
</dbReference>
<keyword evidence="3" id="KW-1185">Reference proteome</keyword>
<gene>
    <name evidence="2" type="ORF">LWI29_004457</name>
</gene>
<comment type="caution">
    <text evidence="2">The sequence shown here is derived from an EMBL/GenBank/DDBJ whole genome shotgun (WGS) entry which is preliminary data.</text>
</comment>
<dbReference type="InterPro" id="IPR001251">
    <property type="entry name" value="CRAL-TRIO_dom"/>
</dbReference>
<dbReference type="EMBL" id="JAUESC010000388">
    <property type="protein sequence ID" value="KAK0570652.1"/>
    <property type="molecule type" value="Genomic_DNA"/>
</dbReference>
<dbReference type="PANTHER" id="PTHR47041:SF2">
    <property type="entry name" value="SEC14 CYTOSOLIC FACTOR FAMILY PROTEIN _ PHOSPHOGLYCERIDE TRANSFER FAMILY PROTEIN"/>
    <property type="match status" value="1"/>
</dbReference>
<dbReference type="CDD" id="cd00170">
    <property type="entry name" value="SEC14"/>
    <property type="match status" value="1"/>
</dbReference>
<accession>A0AA39RC71</accession>
<proteinExistence type="predicted"/>